<proteinExistence type="predicted"/>
<gene>
    <name evidence="1" type="ORF">A2840_01865</name>
</gene>
<evidence type="ECO:0008006" key="3">
    <source>
        <dbReference type="Google" id="ProtNLM"/>
    </source>
</evidence>
<reference evidence="1 2" key="1">
    <citation type="journal article" date="2016" name="Nat. Commun.">
        <title>Thousands of microbial genomes shed light on interconnected biogeochemical processes in an aquifer system.</title>
        <authorList>
            <person name="Anantharaman K."/>
            <person name="Brown C.T."/>
            <person name="Hug L.A."/>
            <person name="Sharon I."/>
            <person name="Castelle C.J."/>
            <person name="Probst A.J."/>
            <person name="Thomas B.C."/>
            <person name="Singh A."/>
            <person name="Wilkins M.J."/>
            <person name="Karaoz U."/>
            <person name="Brodie E.L."/>
            <person name="Williams K.H."/>
            <person name="Hubbard S.S."/>
            <person name="Banfield J.F."/>
        </authorList>
    </citation>
    <scope>NUCLEOTIDE SEQUENCE [LARGE SCALE GENOMIC DNA]</scope>
</reference>
<evidence type="ECO:0000313" key="2">
    <source>
        <dbReference type="Proteomes" id="UP000178385"/>
    </source>
</evidence>
<dbReference type="Gene3D" id="1.10.1510.10">
    <property type="entry name" value="Uncharacterised protein YqeY/AIM41 PF09424, N-terminal domain"/>
    <property type="match status" value="1"/>
</dbReference>
<name>A0A1G1Y4V0_9BACT</name>
<dbReference type="SUPFAM" id="SSF89095">
    <property type="entry name" value="GatB/YqeY motif"/>
    <property type="match status" value="1"/>
</dbReference>
<dbReference type="PANTHER" id="PTHR28055">
    <property type="entry name" value="ALTERED INHERITANCE OF MITOCHONDRIA PROTEIN 41, MITOCHONDRIAL"/>
    <property type="match status" value="1"/>
</dbReference>
<dbReference type="Pfam" id="PF09424">
    <property type="entry name" value="YqeY"/>
    <property type="match status" value="1"/>
</dbReference>
<dbReference type="Proteomes" id="UP000178385">
    <property type="component" value="Unassembled WGS sequence"/>
</dbReference>
<evidence type="ECO:0000313" key="1">
    <source>
        <dbReference type="EMBL" id="OGY47332.1"/>
    </source>
</evidence>
<organism evidence="1 2">
    <name type="scientific">Candidatus Buchananbacteria bacterium RIFCSPHIGHO2_01_FULL_47_11b</name>
    <dbReference type="NCBI Taxonomy" id="1797537"/>
    <lineage>
        <taxon>Bacteria</taxon>
        <taxon>Candidatus Buchananiibacteriota</taxon>
    </lineage>
</organism>
<comment type="caution">
    <text evidence="1">The sequence shown here is derived from an EMBL/GenBank/DDBJ whole genome shotgun (WGS) entry which is preliminary data.</text>
</comment>
<dbReference type="GO" id="GO:0016884">
    <property type="term" value="F:carbon-nitrogen ligase activity, with glutamine as amido-N-donor"/>
    <property type="evidence" value="ECO:0007669"/>
    <property type="project" value="InterPro"/>
</dbReference>
<dbReference type="AlphaFoldDB" id="A0A1G1Y4V0"/>
<dbReference type="InterPro" id="IPR003789">
    <property type="entry name" value="Asn/Gln_tRNA_amidoTrase-B-like"/>
</dbReference>
<dbReference type="PANTHER" id="PTHR28055:SF1">
    <property type="entry name" value="ALTERED INHERITANCE OF MITOCHONDRIA PROTEIN 41, MITOCHONDRIAL"/>
    <property type="match status" value="1"/>
</dbReference>
<dbReference type="InterPro" id="IPR023168">
    <property type="entry name" value="GatB_Yqey_C_2"/>
</dbReference>
<dbReference type="InterPro" id="IPR019004">
    <property type="entry name" value="YqeY/Aim41"/>
</dbReference>
<dbReference type="InterPro" id="IPR042184">
    <property type="entry name" value="YqeY/Aim41_N"/>
</dbReference>
<sequence>MDVRQQIDSDLTASLKKRDEVKVLTLRGVKTAFSNVEIANNRTPLTEEQIIKILKSEVKKRRDAAALYEQGGSQERADKEKKEIEIISAYLPAELSDEEIQKAVTAMITEMGASTPADMGKVIGAVMARLKGDADGSRVSALVKAALHV</sequence>
<dbReference type="Gene3D" id="1.10.10.410">
    <property type="match status" value="1"/>
</dbReference>
<protein>
    <recommendedName>
        <fullName evidence="3">Glutamyl-tRNA amidotransferase</fullName>
    </recommendedName>
</protein>
<dbReference type="EMBL" id="MHIG01000013">
    <property type="protein sequence ID" value="OGY47332.1"/>
    <property type="molecule type" value="Genomic_DNA"/>
</dbReference>
<accession>A0A1G1Y4V0</accession>